<reference evidence="2 3" key="2">
    <citation type="submission" date="2019-01" db="EMBL/GenBank/DDBJ databases">
        <title>The decoding of complex shrimp genome reveals the adaptation for benthos swimmer, frequently molting mechanism and breeding impact on genome.</title>
        <authorList>
            <person name="Sun Y."/>
            <person name="Gao Y."/>
            <person name="Yu Y."/>
        </authorList>
    </citation>
    <scope>NUCLEOTIDE SEQUENCE [LARGE SCALE GENOMIC DNA]</scope>
    <source>
        <tissue evidence="2">Muscle</tissue>
    </source>
</reference>
<dbReference type="Proteomes" id="UP000283509">
    <property type="component" value="Unassembled WGS sequence"/>
</dbReference>
<evidence type="ECO:0000313" key="3">
    <source>
        <dbReference type="Proteomes" id="UP000283509"/>
    </source>
</evidence>
<feature type="region of interest" description="Disordered" evidence="1">
    <location>
        <begin position="128"/>
        <end position="155"/>
    </location>
</feature>
<protein>
    <submittedName>
        <fullName evidence="2">Uncharacterized protein</fullName>
    </submittedName>
</protein>
<organism evidence="2 3">
    <name type="scientific">Penaeus vannamei</name>
    <name type="common">Whiteleg shrimp</name>
    <name type="synonym">Litopenaeus vannamei</name>
    <dbReference type="NCBI Taxonomy" id="6689"/>
    <lineage>
        <taxon>Eukaryota</taxon>
        <taxon>Metazoa</taxon>
        <taxon>Ecdysozoa</taxon>
        <taxon>Arthropoda</taxon>
        <taxon>Crustacea</taxon>
        <taxon>Multicrustacea</taxon>
        <taxon>Malacostraca</taxon>
        <taxon>Eumalacostraca</taxon>
        <taxon>Eucarida</taxon>
        <taxon>Decapoda</taxon>
        <taxon>Dendrobranchiata</taxon>
        <taxon>Penaeoidea</taxon>
        <taxon>Penaeidae</taxon>
        <taxon>Penaeus</taxon>
    </lineage>
</organism>
<keyword evidence="3" id="KW-1185">Reference proteome</keyword>
<name>A0A3R7MU75_PENVA</name>
<gene>
    <name evidence="2" type="ORF">C7M84_011979</name>
</gene>
<dbReference type="OrthoDB" id="6381344at2759"/>
<proteinExistence type="predicted"/>
<dbReference type="EMBL" id="QCYY01002517">
    <property type="protein sequence ID" value="ROT69818.1"/>
    <property type="molecule type" value="Genomic_DNA"/>
</dbReference>
<feature type="region of interest" description="Disordered" evidence="1">
    <location>
        <begin position="1"/>
        <end position="32"/>
    </location>
</feature>
<dbReference type="AlphaFoldDB" id="A0A3R7MU75"/>
<evidence type="ECO:0000313" key="2">
    <source>
        <dbReference type="EMBL" id="ROT69818.1"/>
    </source>
</evidence>
<comment type="caution">
    <text evidence="2">The sequence shown here is derived from an EMBL/GenBank/DDBJ whole genome shotgun (WGS) entry which is preliminary data.</text>
</comment>
<reference evidence="2 3" key="1">
    <citation type="submission" date="2018-04" db="EMBL/GenBank/DDBJ databases">
        <authorList>
            <person name="Zhang X."/>
            <person name="Yuan J."/>
            <person name="Li F."/>
            <person name="Xiang J."/>
        </authorList>
    </citation>
    <scope>NUCLEOTIDE SEQUENCE [LARGE SCALE GENOMIC DNA]</scope>
    <source>
        <tissue evidence="2">Muscle</tissue>
    </source>
</reference>
<evidence type="ECO:0000256" key="1">
    <source>
        <dbReference type="SAM" id="MobiDB-lite"/>
    </source>
</evidence>
<accession>A0A3R7MU75</accession>
<sequence>MNKKNGTAGKRKEERQAQKAGAKAGKALKKTKSRQQYPYEVFIGFLRLRKKKRRPKLEKRSINATEYIEENGGKLDRVKRGTIDKKSIKLNRACVGTLVSRRFVLTTTSCCRYCLTIWKRKFRKRQQTTQSHLYTRRKRDTSDGAGRGLQRSSSS</sequence>